<keyword evidence="1" id="KW-0472">Membrane</keyword>
<evidence type="ECO:0000313" key="2">
    <source>
        <dbReference type="EMBL" id="GAG99827.1"/>
    </source>
</evidence>
<organism evidence="2">
    <name type="scientific">marine sediment metagenome</name>
    <dbReference type="NCBI Taxonomy" id="412755"/>
    <lineage>
        <taxon>unclassified sequences</taxon>
        <taxon>metagenomes</taxon>
        <taxon>ecological metagenomes</taxon>
    </lineage>
</organism>
<evidence type="ECO:0000256" key="1">
    <source>
        <dbReference type="SAM" id="Phobius"/>
    </source>
</evidence>
<reference evidence="2" key="1">
    <citation type="journal article" date="2014" name="Front. Microbiol.">
        <title>High frequency of phylogenetically diverse reductive dehalogenase-homologous genes in deep subseafloor sedimentary metagenomes.</title>
        <authorList>
            <person name="Kawai M."/>
            <person name="Futagami T."/>
            <person name="Toyoda A."/>
            <person name="Takaki Y."/>
            <person name="Nishi S."/>
            <person name="Hori S."/>
            <person name="Arai W."/>
            <person name="Tsubouchi T."/>
            <person name="Morono Y."/>
            <person name="Uchiyama I."/>
            <person name="Ito T."/>
            <person name="Fujiyama A."/>
            <person name="Inagaki F."/>
            <person name="Takami H."/>
        </authorList>
    </citation>
    <scope>NUCLEOTIDE SEQUENCE</scope>
    <source>
        <strain evidence="2">Expedition CK06-06</strain>
    </source>
</reference>
<feature type="transmembrane region" description="Helical" evidence="1">
    <location>
        <begin position="38"/>
        <end position="60"/>
    </location>
</feature>
<dbReference type="AlphaFoldDB" id="X1D3X8"/>
<sequence>MISGFLIGSGHLMREILGILTSRLYLDVIPDKNRNSFYSLIPTLVLLFGAPLTWVSGLIADQYNLGY</sequence>
<dbReference type="EMBL" id="BART01029321">
    <property type="protein sequence ID" value="GAG99827.1"/>
    <property type="molecule type" value="Genomic_DNA"/>
</dbReference>
<accession>X1D3X8</accession>
<evidence type="ECO:0008006" key="3">
    <source>
        <dbReference type="Google" id="ProtNLM"/>
    </source>
</evidence>
<feature type="non-terminal residue" evidence="2">
    <location>
        <position position="67"/>
    </location>
</feature>
<protein>
    <recommendedName>
        <fullName evidence="3">Major facilitator superfamily (MFS) profile domain-containing protein</fullName>
    </recommendedName>
</protein>
<name>X1D3X8_9ZZZZ</name>
<comment type="caution">
    <text evidence="2">The sequence shown here is derived from an EMBL/GenBank/DDBJ whole genome shotgun (WGS) entry which is preliminary data.</text>
</comment>
<keyword evidence="1" id="KW-0812">Transmembrane</keyword>
<proteinExistence type="predicted"/>
<keyword evidence="1" id="KW-1133">Transmembrane helix</keyword>
<gene>
    <name evidence="2" type="ORF">S01H4_51482</name>
</gene>